<evidence type="ECO:0000259" key="1">
    <source>
        <dbReference type="SMART" id="SM00953"/>
    </source>
</evidence>
<accession>A0ABW7IQP8</accession>
<dbReference type="SMART" id="SM00953">
    <property type="entry name" value="RES"/>
    <property type="match status" value="1"/>
</dbReference>
<keyword evidence="3" id="KW-1185">Reference proteome</keyword>
<sequence length="390" mass="44460">MGYFSDLSISMNEEPQLTELDKNVCIECVVDVALQNLVEKNLTSRKCDYCGEESDVTAIAAPFNTVMNRICESVLKEYSDAQDVDMPWVEKEWLVDQTYIEEVLMEFDPGWDSTFSEDVVGCFDPSTYWVRHSDGDWSVSDPSDTLMYGWGSFKEQVLTKTRYLFLAEPEDEFSSGRPDYIPIASMLDALGNTCIKESMVTVIPAGTEFFRVRHAAAKERFTTFSEMGVPPVGVASAGRMNPAGISYLYLAYQKETAEKEVLEWSKRWFTARYKTKVDIPIIDFSIAPSVPSIFEPELYESRHNRYFLHAFIKDLIAPVSKDGKEHVDYVPTQIVSEYFRYKFKDESGNGVMGLKYPSVKDDTGTNIAVFSSDNEELEQMFELLEIRECS</sequence>
<dbReference type="EMBL" id="JBIHSF010000012">
    <property type="protein sequence ID" value="MFH0263939.1"/>
    <property type="molecule type" value="Genomic_DNA"/>
</dbReference>
<feature type="domain" description="RES" evidence="1">
    <location>
        <begin position="223"/>
        <end position="380"/>
    </location>
</feature>
<dbReference type="RefSeq" id="WP_394630506.1">
    <property type="nucleotide sequence ID" value="NZ_JBIHSF010000012.1"/>
</dbReference>
<name>A0ABW7IQP8_9VIBR</name>
<dbReference type="InterPro" id="IPR041206">
    <property type="entry name" value="HEPN/RES_NTD1"/>
</dbReference>
<dbReference type="InterPro" id="IPR014914">
    <property type="entry name" value="RES_dom"/>
</dbReference>
<evidence type="ECO:0000313" key="3">
    <source>
        <dbReference type="Proteomes" id="UP001607125"/>
    </source>
</evidence>
<dbReference type="Pfam" id="PF08808">
    <property type="entry name" value="RES"/>
    <property type="match status" value="1"/>
</dbReference>
<reference evidence="2 3" key="1">
    <citation type="submission" date="2024-10" db="EMBL/GenBank/DDBJ databases">
        <authorList>
            <person name="Yibar A."/>
            <person name="Saticioglu I.B."/>
            <person name="Duman M."/>
            <person name="Ajmi N."/>
            <person name="Gurler F."/>
            <person name="Ay H."/>
            <person name="Onuk E."/>
            <person name="Guler S."/>
            <person name="Romalde J.L."/>
        </authorList>
    </citation>
    <scope>NUCLEOTIDE SEQUENCE [LARGE SCALE GENOMIC DNA]</scope>
    <source>
        <strain evidence="2 3">1-TCBS-B</strain>
    </source>
</reference>
<gene>
    <name evidence="2" type="ORF">ACGRH2_26380</name>
</gene>
<dbReference type="Pfam" id="PF18870">
    <property type="entry name" value="HEPN_RES_NTD1"/>
    <property type="match status" value="1"/>
</dbReference>
<protein>
    <submittedName>
        <fullName evidence="2">HEPN-associated N-terminal domain-containing protein</fullName>
    </submittedName>
</protein>
<evidence type="ECO:0000313" key="2">
    <source>
        <dbReference type="EMBL" id="MFH0263939.1"/>
    </source>
</evidence>
<dbReference type="Proteomes" id="UP001607125">
    <property type="component" value="Unassembled WGS sequence"/>
</dbReference>
<organism evidence="2 3">
    <name type="scientific">Vibrio barjaei</name>
    <dbReference type="NCBI Taxonomy" id="1676683"/>
    <lineage>
        <taxon>Bacteria</taxon>
        <taxon>Pseudomonadati</taxon>
        <taxon>Pseudomonadota</taxon>
        <taxon>Gammaproteobacteria</taxon>
        <taxon>Vibrionales</taxon>
        <taxon>Vibrionaceae</taxon>
        <taxon>Vibrio</taxon>
    </lineage>
</organism>
<comment type="caution">
    <text evidence="2">The sequence shown here is derived from an EMBL/GenBank/DDBJ whole genome shotgun (WGS) entry which is preliminary data.</text>
</comment>
<proteinExistence type="predicted"/>